<name>A0A4E0RQQ1_FASHE</name>
<keyword evidence="3" id="KW-1185">Reference proteome</keyword>
<dbReference type="EMBL" id="JXXN02000223">
    <property type="protein sequence ID" value="THD28154.1"/>
    <property type="molecule type" value="Genomic_DNA"/>
</dbReference>
<reference evidence="2" key="1">
    <citation type="submission" date="2019-03" db="EMBL/GenBank/DDBJ databases">
        <title>Improved annotation for the trematode Fasciola hepatica.</title>
        <authorList>
            <person name="Choi Y.-J."/>
            <person name="Martin J."/>
            <person name="Mitreva M."/>
        </authorList>
    </citation>
    <scope>NUCLEOTIDE SEQUENCE [LARGE SCALE GENOMIC DNA]</scope>
</reference>
<feature type="compositionally biased region" description="Basic and acidic residues" evidence="1">
    <location>
        <begin position="541"/>
        <end position="557"/>
    </location>
</feature>
<sequence length="1054" mass="114092">MNSVLLHDPDQASSRNGRYAAGLSGVYQTLHDRLIEALQKWVPPEETHTSTEPAVRTFSPQCEQSLAHYENLAKVTSPPAPPPPSIFFPTTTNAGECGVIDTGGLHVDLTNLHRLLAKSTRLSSPSVVVTQSAQPQSNLTTISGNPKLTDSSKLHPSSNDSSALNVGVSEHHQPFRQNNFYSPLSVCTAGPQYEIKEPISTRLPNLVVQSKPTKDELMASHKDYVDSDFQLNSNFNSSNLLHQLLSGADVTQVRNRSGLLEPNLCGKQILDSKVTKLPHEPQGLTPNESHLENAPGDTEPFVNQNVIPFTTNTIPVSNLQIVHSPKDTTTMISTNHSTLVSEQTSLIHQSLSGVVSSLAPAVSTDSTLLVEKLLYLLIELQKSQASAKPREVSTSVSPRVNTSPCSIPMECPGTPSSLNSPAYGLATMLPTSSSTPTPTATPDTINSAHCLRQLLTASSSNSELSNRLSVRWQSPQLLSPLQASIHQQPVVWPLLRPGAINNANSTTATPAASTPTPTEIYEPRPRSKSDIPSTTRRRLRISRDFRPRNHTKLERADSGPSGGPFGAHFAESESESTCELESSLFAQLILSPDSPASSNSHPTESVKNFCHDNNNQEDVRNSSGPHSTISSRDSMRSPHKVTTMNITPIVAAKSGTKVDESPSPPSSSFTCHSGSRTQVFEWLRESDLFVAEHCFDIPLGALLATAISPGRSQWAELCCSALFTSNPPADPVPGLTRHVVNKLWHQLLLISLIENNFKPQCVTTAGPSCGGQTDPADSVAPAPLSMFVCHTRSDPYHHHHTAQPLRDKVLNAISSLAALDIEETPAPDAHLVSELNRLVTEGTRLQLTPGLFRLIRYCILAQNAYPYHFSTTYSEALSELEAELTGTPGAPALTDVLKLLNHLHCFDAGTLKQFFGLSSDPITAASALHQSSPSGSTLNSGAAFDVNQHHQNQISGFGFGNFKRKANGIDDLLHLHPDRSTERDLSPVQLRSRAYTTTECSKSARLSTTMPDVASDAPGVISSMASLGRPRSDTVPRTGRHPRRAERSWRFGIR</sequence>
<protein>
    <submittedName>
        <fullName evidence="2">Uncharacterized protein</fullName>
    </submittedName>
</protein>
<feature type="compositionally biased region" description="Polar residues" evidence="1">
    <location>
        <begin position="621"/>
        <end position="632"/>
    </location>
</feature>
<organism evidence="2 3">
    <name type="scientific">Fasciola hepatica</name>
    <name type="common">Liver fluke</name>
    <dbReference type="NCBI Taxonomy" id="6192"/>
    <lineage>
        <taxon>Eukaryota</taxon>
        <taxon>Metazoa</taxon>
        <taxon>Spiralia</taxon>
        <taxon>Lophotrochozoa</taxon>
        <taxon>Platyhelminthes</taxon>
        <taxon>Trematoda</taxon>
        <taxon>Digenea</taxon>
        <taxon>Plagiorchiida</taxon>
        <taxon>Echinostomata</taxon>
        <taxon>Echinostomatoidea</taxon>
        <taxon>Fasciolidae</taxon>
        <taxon>Fasciola</taxon>
    </lineage>
</organism>
<feature type="compositionally biased region" description="Low complexity" evidence="1">
    <location>
        <begin position="503"/>
        <end position="518"/>
    </location>
</feature>
<evidence type="ECO:0000313" key="2">
    <source>
        <dbReference type="EMBL" id="THD28154.1"/>
    </source>
</evidence>
<accession>A0A4E0RQQ1</accession>
<evidence type="ECO:0000256" key="1">
    <source>
        <dbReference type="SAM" id="MobiDB-lite"/>
    </source>
</evidence>
<proteinExistence type="predicted"/>
<comment type="caution">
    <text evidence="2">The sequence shown here is derived from an EMBL/GenBank/DDBJ whole genome shotgun (WGS) entry which is preliminary data.</text>
</comment>
<evidence type="ECO:0000313" key="3">
    <source>
        <dbReference type="Proteomes" id="UP000230066"/>
    </source>
</evidence>
<feature type="region of interest" description="Disordered" evidence="1">
    <location>
        <begin position="503"/>
        <end position="573"/>
    </location>
</feature>
<feature type="region of interest" description="Disordered" evidence="1">
    <location>
        <begin position="591"/>
        <end position="638"/>
    </location>
</feature>
<feature type="compositionally biased region" description="Polar residues" evidence="1">
    <location>
        <begin position="128"/>
        <end position="164"/>
    </location>
</feature>
<feature type="compositionally biased region" description="Polar residues" evidence="1">
    <location>
        <begin position="594"/>
        <end position="606"/>
    </location>
</feature>
<dbReference type="AlphaFoldDB" id="A0A4E0RQQ1"/>
<feature type="region of interest" description="Disordered" evidence="1">
    <location>
        <begin position="128"/>
        <end position="165"/>
    </location>
</feature>
<dbReference type="Proteomes" id="UP000230066">
    <property type="component" value="Unassembled WGS sequence"/>
</dbReference>
<feature type="region of interest" description="Disordered" evidence="1">
    <location>
        <begin position="1022"/>
        <end position="1054"/>
    </location>
</feature>
<gene>
    <name evidence="2" type="ORF">D915_000962</name>
</gene>
<feature type="compositionally biased region" description="Basic and acidic residues" evidence="1">
    <location>
        <begin position="1045"/>
        <end position="1054"/>
    </location>
</feature>